<dbReference type="CDD" id="cd00519">
    <property type="entry name" value="Lipase_3"/>
    <property type="match status" value="1"/>
</dbReference>
<name>A0AAD5XSI3_9FUNG</name>
<dbReference type="InterPro" id="IPR051218">
    <property type="entry name" value="Sec_MonoDiacylglyc_Lipase"/>
</dbReference>
<gene>
    <name evidence="3" type="ORF">HDU87_003520</name>
</gene>
<dbReference type="EMBL" id="JADGJQ010000026">
    <property type="protein sequence ID" value="KAJ3178446.1"/>
    <property type="molecule type" value="Genomic_DNA"/>
</dbReference>
<feature type="chain" id="PRO_5041967569" description="Fungal lipase-type domain-containing protein" evidence="1">
    <location>
        <begin position="21"/>
        <end position="382"/>
    </location>
</feature>
<dbReference type="Proteomes" id="UP001212152">
    <property type="component" value="Unassembled WGS sequence"/>
</dbReference>
<dbReference type="SUPFAM" id="SSF53474">
    <property type="entry name" value="alpha/beta-Hydrolases"/>
    <property type="match status" value="1"/>
</dbReference>
<accession>A0AAD5XSI3</accession>
<feature type="signal peptide" evidence="1">
    <location>
        <begin position="1"/>
        <end position="20"/>
    </location>
</feature>
<dbReference type="Pfam" id="PF01764">
    <property type="entry name" value="Lipase_3"/>
    <property type="match status" value="1"/>
</dbReference>
<dbReference type="AlphaFoldDB" id="A0AAD5XSI3"/>
<dbReference type="InterPro" id="IPR029058">
    <property type="entry name" value="AB_hydrolase_fold"/>
</dbReference>
<keyword evidence="4" id="KW-1185">Reference proteome</keyword>
<evidence type="ECO:0000256" key="1">
    <source>
        <dbReference type="SAM" id="SignalP"/>
    </source>
</evidence>
<proteinExistence type="predicted"/>
<feature type="domain" description="Fungal lipase-type" evidence="2">
    <location>
        <begin position="178"/>
        <end position="324"/>
    </location>
</feature>
<comment type="caution">
    <text evidence="3">The sequence shown here is derived from an EMBL/GenBank/DDBJ whole genome shotgun (WGS) entry which is preliminary data.</text>
</comment>
<sequence length="382" mass="40713">MVQFRNVLAFLALTALGADANRGNVQRRAAAAASPAVSPVNTQAQLAFLSDILGRPATPDMIANLDAAHMNSVIKTEVAKSNSQGLYPENTVVSALETKNPPKFAPAAKRIVITGDRLANINAHALYAAAAYCANGLSGWTCGDRCAPGIKVVSTFKDPNTDTVAYVGYNAANNEILVVYRGTSSIRSAITDAKFWKADATQGLDRLQVPSGAKVHSGFLAAANIASDFVHQSINTILTTVPGSQDWNLSVVGHSLGGAISILSAVELLDYLGDSWNDKISVYTYGQPRTGNQVWAEWVETLPFASRISRTTHTNDIVPHVPPTLLSFMHHQTETWIDSNGALNTCSDSTSAEAKDCANSEWLYSIDAHLAGYSPMPMGAFC</sequence>
<evidence type="ECO:0000313" key="4">
    <source>
        <dbReference type="Proteomes" id="UP001212152"/>
    </source>
</evidence>
<dbReference type="PANTHER" id="PTHR45856">
    <property type="entry name" value="ALPHA/BETA-HYDROLASES SUPERFAMILY PROTEIN"/>
    <property type="match status" value="1"/>
</dbReference>
<dbReference type="Gene3D" id="3.40.50.1820">
    <property type="entry name" value="alpha/beta hydrolase"/>
    <property type="match status" value="1"/>
</dbReference>
<dbReference type="PANTHER" id="PTHR45856:SF25">
    <property type="entry name" value="FUNGAL LIPASE-LIKE DOMAIN-CONTAINING PROTEIN"/>
    <property type="match status" value="1"/>
</dbReference>
<protein>
    <recommendedName>
        <fullName evidence="2">Fungal lipase-type domain-containing protein</fullName>
    </recommendedName>
</protein>
<reference evidence="3" key="1">
    <citation type="submission" date="2020-05" db="EMBL/GenBank/DDBJ databases">
        <title>Phylogenomic resolution of chytrid fungi.</title>
        <authorList>
            <person name="Stajich J.E."/>
            <person name="Amses K."/>
            <person name="Simmons R."/>
            <person name="Seto K."/>
            <person name="Myers J."/>
            <person name="Bonds A."/>
            <person name="Quandt C.A."/>
            <person name="Barry K."/>
            <person name="Liu P."/>
            <person name="Grigoriev I."/>
            <person name="Longcore J.E."/>
            <person name="James T.Y."/>
        </authorList>
    </citation>
    <scope>NUCLEOTIDE SEQUENCE</scope>
    <source>
        <strain evidence="3">JEL0379</strain>
    </source>
</reference>
<evidence type="ECO:0000313" key="3">
    <source>
        <dbReference type="EMBL" id="KAJ3178446.1"/>
    </source>
</evidence>
<organism evidence="3 4">
    <name type="scientific">Geranomyces variabilis</name>
    <dbReference type="NCBI Taxonomy" id="109894"/>
    <lineage>
        <taxon>Eukaryota</taxon>
        <taxon>Fungi</taxon>
        <taxon>Fungi incertae sedis</taxon>
        <taxon>Chytridiomycota</taxon>
        <taxon>Chytridiomycota incertae sedis</taxon>
        <taxon>Chytridiomycetes</taxon>
        <taxon>Spizellomycetales</taxon>
        <taxon>Powellomycetaceae</taxon>
        <taxon>Geranomyces</taxon>
    </lineage>
</organism>
<dbReference type="GO" id="GO:0006629">
    <property type="term" value="P:lipid metabolic process"/>
    <property type="evidence" value="ECO:0007669"/>
    <property type="project" value="InterPro"/>
</dbReference>
<dbReference type="InterPro" id="IPR002921">
    <property type="entry name" value="Fungal_lipase-type"/>
</dbReference>
<evidence type="ECO:0000259" key="2">
    <source>
        <dbReference type="Pfam" id="PF01764"/>
    </source>
</evidence>
<keyword evidence="1" id="KW-0732">Signal</keyword>